<accession>A0A820LB88</accession>
<organism evidence="2 3">
    <name type="scientific">Rotaria magnacalcarata</name>
    <dbReference type="NCBI Taxonomy" id="392030"/>
    <lineage>
        <taxon>Eukaryota</taxon>
        <taxon>Metazoa</taxon>
        <taxon>Spiralia</taxon>
        <taxon>Gnathifera</taxon>
        <taxon>Rotifera</taxon>
        <taxon>Eurotatoria</taxon>
        <taxon>Bdelloidea</taxon>
        <taxon>Philodinida</taxon>
        <taxon>Philodinidae</taxon>
        <taxon>Rotaria</taxon>
    </lineage>
</organism>
<dbReference type="Proteomes" id="UP000663887">
    <property type="component" value="Unassembled WGS sequence"/>
</dbReference>
<evidence type="ECO:0000313" key="2">
    <source>
        <dbReference type="EMBL" id="CAF4356766.1"/>
    </source>
</evidence>
<protein>
    <submittedName>
        <fullName evidence="2">Uncharacterized protein</fullName>
    </submittedName>
</protein>
<proteinExistence type="predicted"/>
<sequence length="161" mass="18311">KPRQRECLTKSNVEEGSATAGANCDIKVSVYNHNFNENLTTMNNSNDTSGWFCENDNYFQHNIKMTLDNNTVHNDNTIPDNHLLSDFNPPDEYDLKDPSEWTKDSLKDSVHVGPCPDDITEKFLELLWQNKDTISNSTTVAPSSLPEVHLFPNINLEITRL</sequence>
<dbReference type="EMBL" id="CAJOBF010016660">
    <property type="protein sequence ID" value="CAF4356766.1"/>
    <property type="molecule type" value="Genomic_DNA"/>
</dbReference>
<evidence type="ECO:0000313" key="3">
    <source>
        <dbReference type="Proteomes" id="UP000663842"/>
    </source>
</evidence>
<evidence type="ECO:0000313" key="1">
    <source>
        <dbReference type="EMBL" id="CAF2109275.1"/>
    </source>
</evidence>
<gene>
    <name evidence="2" type="ORF">UXM345_LOCUS36289</name>
    <name evidence="1" type="ORF">XDN619_LOCUS20424</name>
</gene>
<comment type="caution">
    <text evidence="2">The sequence shown here is derived from an EMBL/GenBank/DDBJ whole genome shotgun (WGS) entry which is preliminary data.</text>
</comment>
<dbReference type="Proteomes" id="UP000663842">
    <property type="component" value="Unassembled WGS sequence"/>
</dbReference>
<dbReference type="EMBL" id="CAJNRG010008995">
    <property type="protein sequence ID" value="CAF2109275.1"/>
    <property type="molecule type" value="Genomic_DNA"/>
</dbReference>
<reference evidence="2" key="1">
    <citation type="submission" date="2021-02" db="EMBL/GenBank/DDBJ databases">
        <authorList>
            <person name="Nowell W R."/>
        </authorList>
    </citation>
    <scope>NUCLEOTIDE SEQUENCE</scope>
</reference>
<name>A0A820LB88_9BILA</name>
<feature type="non-terminal residue" evidence="2">
    <location>
        <position position="1"/>
    </location>
</feature>
<dbReference type="AlphaFoldDB" id="A0A820LB88"/>